<organism evidence="1 2">
    <name type="scientific">Tritrichomonas musculus</name>
    <dbReference type="NCBI Taxonomy" id="1915356"/>
    <lineage>
        <taxon>Eukaryota</taxon>
        <taxon>Metamonada</taxon>
        <taxon>Parabasalia</taxon>
        <taxon>Tritrichomonadida</taxon>
        <taxon>Tritrichomonadidae</taxon>
        <taxon>Tritrichomonas</taxon>
    </lineage>
</organism>
<proteinExistence type="predicted"/>
<dbReference type="Proteomes" id="UP001470230">
    <property type="component" value="Unassembled WGS sequence"/>
</dbReference>
<accession>A0ABR2L707</accession>
<name>A0ABR2L707_9EUKA</name>
<protein>
    <recommendedName>
        <fullName evidence="3">Sfi1 spindle body domain-containing protein</fullName>
    </recommendedName>
</protein>
<keyword evidence="2" id="KW-1185">Reference proteome</keyword>
<reference evidence="1 2" key="1">
    <citation type="submission" date="2024-04" db="EMBL/GenBank/DDBJ databases">
        <title>Tritrichomonas musculus Genome.</title>
        <authorList>
            <person name="Alves-Ferreira E."/>
            <person name="Grigg M."/>
            <person name="Lorenzi H."/>
            <person name="Galac M."/>
        </authorList>
    </citation>
    <scope>NUCLEOTIDE SEQUENCE [LARGE SCALE GENOMIC DNA]</scope>
    <source>
        <strain evidence="1 2">EAF2021</strain>
    </source>
</reference>
<gene>
    <name evidence="1" type="ORF">M9Y10_001442</name>
</gene>
<sequence>MKGGKRKKQSNDAPLNEIISEMKNNNSKCIPCMIDFEGYSIYHCDTPLHPKKTYQNIFLAKYFTHWQKFIEIKKDKNFLDLSNMNRVDNIFISHFYYIWKIKYIQLVKANIILYFTKWQTRYENNTLRNFLISHTGKRAFTAWRNVLHRSKTEGKYLKRKMKKYFLIMKNIYQGSTFRTKQFQKRSLTITGLSMKRSYFKKWVRQSQKRQLLIKQEKIQNKELELQQKLPFLRWHKYFLLHQLMQKRSKIVLTDSFEYWKNSKTIKQNYIDRMNDIRSLSQKRMMNKIMRRWKQKYTVIRRKKRKANIKLWSLIVYHAINYAQIQEKNSINIEKRLFIYMKKQARKRTIEIGKRVFNNWRRITFLQTAEKSISQNHLKIRCETCIIKWRMRLHNLIDQRIIDEIHREVVEKNLILHCFKIWITKSRKILHHKMKKVKKFRKQTLLIFPFIAWRNLGRLKNLRAEEHLKQKLLSKYFPAFRAYKRLAIEWEYDEAVRFDIRRIKKKFFYRMRKILEERGYNYNNEDDQDVVRLLNRTNNFLYVSRLRYI</sequence>
<comment type="caution">
    <text evidence="1">The sequence shown here is derived from an EMBL/GenBank/DDBJ whole genome shotgun (WGS) entry which is preliminary data.</text>
</comment>
<dbReference type="EMBL" id="JAPFFF010000001">
    <property type="protein sequence ID" value="KAK8899141.1"/>
    <property type="molecule type" value="Genomic_DNA"/>
</dbReference>
<evidence type="ECO:0000313" key="2">
    <source>
        <dbReference type="Proteomes" id="UP001470230"/>
    </source>
</evidence>
<evidence type="ECO:0000313" key="1">
    <source>
        <dbReference type="EMBL" id="KAK8899141.1"/>
    </source>
</evidence>
<evidence type="ECO:0008006" key="3">
    <source>
        <dbReference type="Google" id="ProtNLM"/>
    </source>
</evidence>